<dbReference type="InterPro" id="IPR022998">
    <property type="entry name" value="ThiamineP_synth_TenI"/>
</dbReference>
<evidence type="ECO:0000256" key="1">
    <source>
        <dbReference type="ARBA" id="ARBA00004948"/>
    </source>
</evidence>
<evidence type="ECO:0000313" key="5">
    <source>
        <dbReference type="Proteomes" id="UP000675284"/>
    </source>
</evidence>
<gene>
    <name evidence="4" type="ORF">KCX74_06670</name>
</gene>
<evidence type="ECO:0000256" key="2">
    <source>
        <dbReference type="ARBA" id="ARBA00022977"/>
    </source>
</evidence>
<dbReference type="AlphaFoldDB" id="A0A941DUH9"/>
<organism evidence="4 5">
    <name type="scientific">Virgibacillus salarius</name>
    <dbReference type="NCBI Taxonomy" id="447199"/>
    <lineage>
        <taxon>Bacteria</taxon>
        <taxon>Bacillati</taxon>
        <taxon>Bacillota</taxon>
        <taxon>Bacilli</taxon>
        <taxon>Bacillales</taxon>
        <taxon>Bacillaceae</taxon>
        <taxon>Virgibacillus</taxon>
    </lineage>
</organism>
<dbReference type="GO" id="GO:0004789">
    <property type="term" value="F:thiamine-phosphate diphosphorylase activity"/>
    <property type="evidence" value="ECO:0007669"/>
    <property type="project" value="TreeGrafter"/>
</dbReference>
<proteinExistence type="predicted"/>
<dbReference type="InterPro" id="IPR013785">
    <property type="entry name" value="Aldolase_TIM"/>
</dbReference>
<name>A0A941DUH9_9BACI</name>
<dbReference type="PANTHER" id="PTHR20857">
    <property type="entry name" value="THIAMINE-PHOSPHATE PYROPHOSPHORYLASE"/>
    <property type="match status" value="1"/>
</dbReference>
<dbReference type="Gene3D" id="3.20.20.70">
    <property type="entry name" value="Aldolase class I"/>
    <property type="match status" value="1"/>
</dbReference>
<dbReference type="RefSeq" id="WP_026682440.1">
    <property type="nucleotide sequence ID" value="NZ_BAAACY010000045.1"/>
</dbReference>
<dbReference type="Proteomes" id="UP000675284">
    <property type="component" value="Unassembled WGS sequence"/>
</dbReference>
<dbReference type="InterPro" id="IPR036206">
    <property type="entry name" value="ThiamineP_synth_sf"/>
</dbReference>
<dbReference type="SUPFAM" id="SSF51391">
    <property type="entry name" value="Thiamin phosphate synthase"/>
    <property type="match status" value="1"/>
</dbReference>
<dbReference type="Pfam" id="PF02581">
    <property type="entry name" value="TMP-TENI"/>
    <property type="match status" value="1"/>
</dbReference>
<keyword evidence="2" id="KW-0784">Thiamine biosynthesis</keyword>
<accession>A0A941DUH9</accession>
<dbReference type="GO" id="GO:0009228">
    <property type="term" value="P:thiamine biosynthetic process"/>
    <property type="evidence" value="ECO:0007669"/>
    <property type="project" value="UniProtKB-KW"/>
</dbReference>
<comment type="pathway">
    <text evidence="1">Cofactor biosynthesis; thiamine diphosphate biosynthesis.</text>
</comment>
<evidence type="ECO:0000313" key="4">
    <source>
        <dbReference type="EMBL" id="MBR7795727.1"/>
    </source>
</evidence>
<reference evidence="4" key="1">
    <citation type="submission" date="2021-04" db="EMBL/GenBank/DDBJ databases">
        <title>Isolation and polyphasic classification of algal microorganism.</title>
        <authorList>
            <person name="Wang S."/>
        </authorList>
    </citation>
    <scope>NUCLEOTIDE SEQUENCE</scope>
    <source>
        <strain evidence="4">720a</strain>
    </source>
</reference>
<dbReference type="CDD" id="cd00564">
    <property type="entry name" value="TMP_TenI"/>
    <property type="match status" value="1"/>
</dbReference>
<dbReference type="EMBL" id="JAGSOT010000014">
    <property type="protein sequence ID" value="MBR7795727.1"/>
    <property type="molecule type" value="Genomic_DNA"/>
</dbReference>
<keyword evidence="5" id="KW-1185">Reference proteome</keyword>
<sequence>MKLIAVTTGEQEEKYLIQTIASIIPYLDAVILREKQMTEQDYSLFIQRVLAQGVPEEKLIIHGHTTLPGETNVKTLHLSEKRIQEVHDLRKQSPGLQVGVSTHSNEVAKRAEQLGATYILYGHVFSTASKKGVKPKGVEKLAAVAKEVSIPVYAIGGITSAKVTDIYQAKASGIAVMSGVFSQNNPLQAVQSFRKEVNRYEETR</sequence>
<dbReference type="GO" id="GO:0005737">
    <property type="term" value="C:cytoplasm"/>
    <property type="evidence" value="ECO:0007669"/>
    <property type="project" value="TreeGrafter"/>
</dbReference>
<dbReference type="PANTHER" id="PTHR20857:SF22">
    <property type="entry name" value="THIAZOLE TAUTOMERASE"/>
    <property type="match status" value="1"/>
</dbReference>
<comment type="caution">
    <text evidence="4">The sequence shown here is derived from an EMBL/GenBank/DDBJ whole genome shotgun (WGS) entry which is preliminary data.</text>
</comment>
<protein>
    <submittedName>
        <fullName evidence="4">Thiamine phosphate synthase</fullName>
    </submittedName>
</protein>
<feature type="domain" description="Thiamine phosphate synthase/TenI" evidence="3">
    <location>
        <begin position="4"/>
        <end position="180"/>
    </location>
</feature>
<evidence type="ECO:0000259" key="3">
    <source>
        <dbReference type="Pfam" id="PF02581"/>
    </source>
</evidence>